<evidence type="ECO:0000256" key="1">
    <source>
        <dbReference type="SAM" id="MobiDB-lite"/>
    </source>
</evidence>
<dbReference type="EMBL" id="VAWE01000004">
    <property type="protein sequence ID" value="TLQ38850.1"/>
    <property type="molecule type" value="Genomic_DNA"/>
</dbReference>
<dbReference type="Proteomes" id="UP000305921">
    <property type="component" value="Unassembled WGS sequence"/>
</dbReference>
<feature type="compositionally biased region" description="Basic and acidic residues" evidence="1">
    <location>
        <begin position="111"/>
        <end position="124"/>
    </location>
</feature>
<evidence type="ECO:0000313" key="2">
    <source>
        <dbReference type="EMBL" id="TLQ38850.1"/>
    </source>
</evidence>
<keyword evidence="3" id="KW-1185">Reference proteome</keyword>
<organism evidence="2 3">
    <name type="scientific">Streptomyces marianii</name>
    <dbReference type="NCBI Taxonomy" id="1817406"/>
    <lineage>
        <taxon>Bacteria</taxon>
        <taxon>Bacillati</taxon>
        <taxon>Actinomycetota</taxon>
        <taxon>Actinomycetes</taxon>
        <taxon>Kitasatosporales</taxon>
        <taxon>Streptomycetaceae</taxon>
        <taxon>Streptomyces</taxon>
    </lineage>
</organism>
<accession>A0A5R9DR60</accession>
<evidence type="ECO:0000313" key="3">
    <source>
        <dbReference type="Proteomes" id="UP000305921"/>
    </source>
</evidence>
<protein>
    <submittedName>
        <fullName evidence="2">Uncharacterized protein</fullName>
    </submittedName>
</protein>
<feature type="region of interest" description="Disordered" evidence="1">
    <location>
        <begin position="90"/>
        <end position="124"/>
    </location>
</feature>
<sequence>MAVKITYRQLRTEVRALAKNVRKGGEQVRQRAKALEAAAKDTGKVAESIGRMGVAQATIAETTELAKIMDGTSKAILKYSASTDTTGKAAEAADAQAKASHDGINAAVGRSPDHAKDHRWYRQE</sequence>
<gene>
    <name evidence="2" type="ORF">FEF34_40270</name>
</gene>
<name>A0A5R9DR60_9ACTN</name>
<dbReference type="RefSeq" id="WP_138058418.1">
    <property type="nucleotide sequence ID" value="NZ_VAWE01000004.1"/>
</dbReference>
<proteinExistence type="predicted"/>
<dbReference type="AlphaFoldDB" id="A0A5R9DR60"/>
<reference evidence="2 3" key="1">
    <citation type="submission" date="2019-05" db="EMBL/GenBank/DDBJ databases">
        <title>Streptomyces marianii sp. nov., a novel marine actinomycete from southern coast of India.</title>
        <authorList>
            <person name="Iniyan A.M."/>
            <person name="Wink J."/>
            <person name="Ramprasad E."/>
            <person name="Ramana C.V."/>
            <person name="Bunk B."/>
            <person name="Sproer C."/>
            <person name="Joseph F.-J.R.S."/>
            <person name="Vincent S.G.P."/>
        </authorList>
    </citation>
    <scope>NUCLEOTIDE SEQUENCE [LARGE SCALE GENOMIC DNA]</scope>
    <source>
        <strain evidence="2 3">ICN19</strain>
    </source>
</reference>
<comment type="caution">
    <text evidence="2">The sequence shown here is derived from an EMBL/GenBank/DDBJ whole genome shotgun (WGS) entry which is preliminary data.</text>
</comment>